<dbReference type="SMART" id="SM00487">
    <property type="entry name" value="DEXDc"/>
    <property type="match status" value="1"/>
</dbReference>
<evidence type="ECO:0000256" key="1">
    <source>
        <dbReference type="ARBA" id="ARBA00022741"/>
    </source>
</evidence>
<dbReference type="Pfam" id="PF00271">
    <property type="entry name" value="Helicase_C"/>
    <property type="match status" value="1"/>
</dbReference>
<gene>
    <name evidence="5" type="ORF">NADFUDRAFT_53346</name>
</gene>
<feature type="domain" description="Helicase ATP-binding" evidence="3">
    <location>
        <begin position="361"/>
        <end position="547"/>
    </location>
</feature>
<evidence type="ECO:0000256" key="2">
    <source>
        <dbReference type="ARBA" id="ARBA00022840"/>
    </source>
</evidence>
<reference evidence="5 6" key="1">
    <citation type="journal article" date="2016" name="Proc. Natl. Acad. Sci. U.S.A.">
        <title>Comparative genomics of biotechnologically important yeasts.</title>
        <authorList>
            <person name="Riley R."/>
            <person name="Haridas S."/>
            <person name="Wolfe K.H."/>
            <person name="Lopes M.R."/>
            <person name="Hittinger C.T."/>
            <person name="Goeker M."/>
            <person name="Salamov A.A."/>
            <person name="Wisecaver J.H."/>
            <person name="Long T.M."/>
            <person name="Calvey C.H."/>
            <person name="Aerts A.L."/>
            <person name="Barry K.W."/>
            <person name="Choi C."/>
            <person name="Clum A."/>
            <person name="Coughlan A.Y."/>
            <person name="Deshpande S."/>
            <person name="Douglass A.P."/>
            <person name="Hanson S.J."/>
            <person name="Klenk H.-P."/>
            <person name="LaButti K.M."/>
            <person name="Lapidus A."/>
            <person name="Lindquist E.A."/>
            <person name="Lipzen A.M."/>
            <person name="Meier-Kolthoff J.P."/>
            <person name="Ohm R.A."/>
            <person name="Otillar R.P."/>
            <person name="Pangilinan J.L."/>
            <person name="Peng Y."/>
            <person name="Rokas A."/>
            <person name="Rosa C.A."/>
            <person name="Scheuner C."/>
            <person name="Sibirny A.A."/>
            <person name="Slot J.C."/>
            <person name="Stielow J.B."/>
            <person name="Sun H."/>
            <person name="Kurtzman C.P."/>
            <person name="Blackwell M."/>
            <person name="Grigoriev I.V."/>
            <person name="Jeffries T.W."/>
        </authorList>
    </citation>
    <scope>NUCLEOTIDE SEQUENCE [LARGE SCALE GENOMIC DNA]</scope>
    <source>
        <strain evidence="5 6">DSM 6958</strain>
    </source>
</reference>
<dbReference type="Pfam" id="PF00270">
    <property type="entry name" value="DEAD"/>
    <property type="match status" value="1"/>
</dbReference>
<dbReference type="GO" id="GO:0005634">
    <property type="term" value="C:nucleus"/>
    <property type="evidence" value="ECO:0007669"/>
    <property type="project" value="TreeGrafter"/>
</dbReference>
<dbReference type="InterPro" id="IPR018973">
    <property type="entry name" value="MZB"/>
</dbReference>
<dbReference type="CDD" id="cd18797">
    <property type="entry name" value="SF2_C_Hrq"/>
    <property type="match status" value="1"/>
</dbReference>
<dbReference type="Gene3D" id="3.40.50.300">
    <property type="entry name" value="P-loop containing nucleotide triphosphate hydrolases"/>
    <property type="match status" value="2"/>
</dbReference>
<accession>A0A1E3PE82</accession>
<dbReference type="GO" id="GO:0006289">
    <property type="term" value="P:nucleotide-excision repair"/>
    <property type="evidence" value="ECO:0007669"/>
    <property type="project" value="TreeGrafter"/>
</dbReference>
<evidence type="ECO:0000313" key="5">
    <source>
        <dbReference type="EMBL" id="ODQ63691.1"/>
    </source>
</evidence>
<protein>
    <submittedName>
        <fullName evidence="5">Putative DEAD/DEAH box helicase</fullName>
    </submittedName>
</protein>
<dbReference type="Proteomes" id="UP000095009">
    <property type="component" value="Unassembled WGS sequence"/>
</dbReference>
<keyword evidence="1" id="KW-0547">Nucleotide-binding</keyword>
<dbReference type="PANTHER" id="PTHR47957">
    <property type="entry name" value="ATP-DEPENDENT HELICASE HRQ1"/>
    <property type="match status" value="1"/>
</dbReference>
<dbReference type="InterPro" id="IPR011545">
    <property type="entry name" value="DEAD/DEAH_box_helicase_dom"/>
</dbReference>
<dbReference type="AlphaFoldDB" id="A0A1E3PE82"/>
<dbReference type="SUPFAM" id="SSF52540">
    <property type="entry name" value="P-loop containing nucleoside triphosphate hydrolases"/>
    <property type="match status" value="1"/>
</dbReference>
<keyword evidence="6" id="KW-1185">Reference proteome</keyword>
<keyword evidence="5" id="KW-0347">Helicase</keyword>
<keyword evidence="5" id="KW-0378">Hydrolase</keyword>
<dbReference type="EMBL" id="KV454414">
    <property type="protein sequence ID" value="ODQ63691.1"/>
    <property type="molecule type" value="Genomic_DNA"/>
</dbReference>
<evidence type="ECO:0000313" key="6">
    <source>
        <dbReference type="Proteomes" id="UP000095009"/>
    </source>
</evidence>
<dbReference type="InterPro" id="IPR055227">
    <property type="entry name" value="HRQ1_WHD"/>
</dbReference>
<dbReference type="InterPro" id="IPR014001">
    <property type="entry name" value="Helicase_ATP-bd"/>
</dbReference>
<evidence type="ECO:0000259" key="3">
    <source>
        <dbReference type="PROSITE" id="PS51192"/>
    </source>
</evidence>
<feature type="domain" description="Helicase C-terminal" evidence="4">
    <location>
        <begin position="583"/>
        <end position="740"/>
    </location>
</feature>
<dbReference type="PROSITE" id="PS51194">
    <property type="entry name" value="HELICASE_CTER"/>
    <property type="match status" value="1"/>
</dbReference>
<dbReference type="GO" id="GO:0036297">
    <property type="term" value="P:interstrand cross-link repair"/>
    <property type="evidence" value="ECO:0007669"/>
    <property type="project" value="TreeGrafter"/>
</dbReference>
<dbReference type="Pfam" id="PF08839">
    <property type="entry name" value="CDT1"/>
    <property type="match status" value="1"/>
</dbReference>
<dbReference type="GO" id="GO:0003676">
    <property type="term" value="F:nucleic acid binding"/>
    <property type="evidence" value="ECO:0007669"/>
    <property type="project" value="InterPro"/>
</dbReference>
<name>A0A1E3PE82_9ASCO</name>
<organism evidence="5 6">
    <name type="scientific">Nadsonia fulvescens var. elongata DSM 6958</name>
    <dbReference type="NCBI Taxonomy" id="857566"/>
    <lineage>
        <taxon>Eukaryota</taxon>
        <taxon>Fungi</taxon>
        <taxon>Dikarya</taxon>
        <taxon>Ascomycota</taxon>
        <taxon>Saccharomycotina</taxon>
        <taxon>Dipodascomycetes</taxon>
        <taxon>Dipodascales</taxon>
        <taxon>Dipodascales incertae sedis</taxon>
        <taxon>Nadsonia</taxon>
    </lineage>
</organism>
<keyword evidence="2" id="KW-0067">ATP-binding</keyword>
<dbReference type="Pfam" id="PF09369">
    <property type="entry name" value="MZB"/>
    <property type="match status" value="1"/>
</dbReference>
<dbReference type="GO" id="GO:0005524">
    <property type="term" value="F:ATP binding"/>
    <property type="evidence" value="ECO:0007669"/>
    <property type="project" value="UniProtKB-KW"/>
</dbReference>
<dbReference type="GO" id="GO:0043138">
    <property type="term" value="F:3'-5' DNA helicase activity"/>
    <property type="evidence" value="ECO:0007669"/>
    <property type="project" value="TreeGrafter"/>
</dbReference>
<dbReference type="PANTHER" id="PTHR47957:SF3">
    <property type="entry name" value="ATP-DEPENDENT HELICASE HRQ1"/>
    <property type="match status" value="1"/>
</dbReference>
<dbReference type="OrthoDB" id="18781at2759"/>
<dbReference type="STRING" id="857566.A0A1E3PE82"/>
<proteinExistence type="predicted"/>
<dbReference type="PROSITE" id="PS51192">
    <property type="entry name" value="HELICASE_ATP_BIND_1"/>
    <property type="match status" value="1"/>
</dbReference>
<dbReference type="InterPro" id="IPR014939">
    <property type="entry name" value="CDT1_Gemini-bd-like"/>
</dbReference>
<dbReference type="InterPro" id="IPR001650">
    <property type="entry name" value="Helicase_C-like"/>
</dbReference>
<dbReference type="SMART" id="SM00490">
    <property type="entry name" value="HELICc"/>
    <property type="match status" value="1"/>
</dbReference>
<sequence length="1141" mass="129307">MLTRRQSGYFPTSLHCREVMKRSETDKIPESGINNKRNRVDIAAVEGCKKEEKPGLINSEEQPLESWPTYLRDLFKLYESLNTIYTFLSARKHIIVTFKIVSTAVEKATGRVLTVEDIALFKYLLPDDISFTYVDKTRIVLESDIKNTSNKTNWKARATDQDLDLYDLRNQEEESNFLLIFEFVDGVLKVDKLAMQAAYQGPQGRYIMKVPEHSLDSMKELIEKRNRKFVCVINNLLDRYESDINGLTLKEEFEKASAFYIPVMPMSSKYTDPVELMSEEKSHKTKTHDSTNGRQSIETIISEIQKSSDYKSQIVVNGYIEIPEQEAYYGELNFKLSQNLINALVKSKGISGFYSHQAESINAINEGKNVIISSSTSSGKSLIYQVPVIYSLERDRSTKAMYIFPTKALAQDQKRALIELISILDPSSGLTDILVETYDGDTPMELRQNIRNNASVIFTNPDMLHVGLLPSHSEWGYFLQNLAYIVVDELHIYNGVFGSNVALIMRRLRRLCALYGNTFVQFISCSATIKNPRDHMKNIFGVEDVVLVDNDGSPMGKKLFLAWKTPFISPNDPKSGRSSVINEAAKLLVDLVKRNVKTIIFCKVRTTCELVIKQVRMLFEQMSLGDLASRVMSYRGGYSPQDRRKIEKEMFTGALIGVVATNALELGIDIGSLDAVIIAGFPYSVSNVRQQSGRAGRKNQDSLTVLIGSGNAVDQHFMENPEEVFTKDLSELVVDLDNHLILEGHIQCAAYELPIIIERDQIYFGPGLKSMADERLAYDKNQSHYLCNSRFEPNPAKFVNIRGIIEPQYAVIDITNDRNVVIEEIEESRTNFTLYEGGIFIHQGYPYLVKSFDVKERYAKVKRVYVDWTTRQRDFTNIDPIQIRSLKPIGNTSNYVYYGDIEITSCVFGFFKVDKRNQIIDAISVDNPPIISESKGFWIDIPLKAIKILREKNLNIPGAIHAAEHAVLNFLPSVVYSEVGDVRCECKAPEKELLKQESQRKRPARLVFYDSKRGLQGTGLSSKAFEFIEELMIDALNRIRSCECKFGCLECISSTQCSEDCLVISKSGARVLLECVLGEDININEIPMGPEENLRGFKCPKDTIIPVIGRVALANDCIITRTETKTPQKEKTEAIKQGDYF</sequence>
<dbReference type="Pfam" id="PF22982">
    <property type="entry name" value="WHD_HRQ1"/>
    <property type="match status" value="1"/>
</dbReference>
<dbReference type="CDD" id="cd17923">
    <property type="entry name" value="DEXHc_Hrq1-like"/>
    <property type="match status" value="1"/>
</dbReference>
<dbReference type="InterPro" id="IPR027417">
    <property type="entry name" value="P-loop_NTPase"/>
</dbReference>
<evidence type="ECO:0000259" key="4">
    <source>
        <dbReference type="PROSITE" id="PS51194"/>
    </source>
</evidence>